<dbReference type="InterPro" id="IPR037176">
    <property type="entry name" value="Osmotin/thaumatin-like_sf"/>
</dbReference>
<keyword evidence="2" id="KW-0732">Signal</keyword>
<name>A0A5J9V5V3_9POAL</name>
<dbReference type="Gene3D" id="2.60.110.10">
    <property type="entry name" value="Thaumatin"/>
    <property type="match status" value="1"/>
</dbReference>
<evidence type="ECO:0000313" key="3">
    <source>
        <dbReference type="EMBL" id="TVU31325.1"/>
    </source>
</evidence>
<evidence type="ECO:0008006" key="5">
    <source>
        <dbReference type="Google" id="ProtNLM"/>
    </source>
</evidence>
<gene>
    <name evidence="3" type="ORF">EJB05_23007</name>
</gene>
<dbReference type="InterPro" id="IPR001938">
    <property type="entry name" value="Thaumatin"/>
</dbReference>
<feature type="region of interest" description="Disordered" evidence="1">
    <location>
        <begin position="250"/>
        <end position="302"/>
    </location>
</feature>
<feature type="compositionally biased region" description="Low complexity" evidence="1">
    <location>
        <begin position="254"/>
        <end position="300"/>
    </location>
</feature>
<dbReference type="PROSITE" id="PS51367">
    <property type="entry name" value="THAUMATIN_2"/>
    <property type="match status" value="1"/>
</dbReference>
<dbReference type="Proteomes" id="UP000324897">
    <property type="component" value="Chromosome 1"/>
</dbReference>
<dbReference type="CDD" id="cd09218">
    <property type="entry name" value="TLP-PA"/>
    <property type="match status" value="1"/>
</dbReference>
<sequence length="384" mass="38184">MEIPRSVAVLLLVFLVLWREGDAATFTFVNRCPNAVWPGILSNAGSPRLEPTGFELQPGGARPVAAPSGWSGRMWARTGCSQDGATGRLVCATGDCGSGAAECAGAGAAPPATLAEFTLDGSGGLDFYDVSLVDGYNLPVLVEPSRPSGGPASCAAAGCAADLNAMCPAELRAGGGAACRSACDAFARPEYCCSGAFASPATCRPTAYSQVFKSACPRSYSYAFDDPTSTFTCGGGPDYTITFCPGATPSQKSTTMPGATPTPVATTPVPGATPTTPVPTGTTALQGATPTPSTATPTGTMLPGTTFTDATPDSAMPMGGGLGIEGGGNQGVLLGSSSSEAGGVSWLANMATGDAAAPVVASARLVASLASAVLCLHLQLFGRI</sequence>
<dbReference type="OrthoDB" id="430315at2759"/>
<protein>
    <recommendedName>
        <fullName evidence="5">Thaumatin-like protein 1</fullName>
    </recommendedName>
</protein>
<feature type="signal peptide" evidence="2">
    <location>
        <begin position="1"/>
        <end position="23"/>
    </location>
</feature>
<dbReference type="FunFam" id="2.60.110.10:FF:000001">
    <property type="entry name" value="THAUMATIN-LIKE PROTEIN 1"/>
    <property type="match status" value="1"/>
</dbReference>
<evidence type="ECO:0000313" key="4">
    <source>
        <dbReference type="Proteomes" id="UP000324897"/>
    </source>
</evidence>
<organism evidence="3 4">
    <name type="scientific">Eragrostis curvula</name>
    <name type="common">weeping love grass</name>
    <dbReference type="NCBI Taxonomy" id="38414"/>
    <lineage>
        <taxon>Eukaryota</taxon>
        <taxon>Viridiplantae</taxon>
        <taxon>Streptophyta</taxon>
        <taxon>Embryophyta</taxon>
        <taxon>Tracheophyta</taxon>
        <taxon>Spermatophyta</taxon>
        <taxon>Magnoliopsida</taxon>
        <taxon>Liliopsida</taxon>
        <taxon>Poales</taxon>
        <taxon>Poaceae</taxon>
        <taxon>PACMAD clade</taxon>
        <taxon>Chloridoideae</taxon>
        <taxon>Eragrostideae</taxon>
        <taxon>Eragrostidinae</taxon>
        <taxon>Eragrostis</taxon>
    </lineage>
</organism>
<dbReference type="SUPFAM" id="SSF49870">
    <property type="entry name" value="Osmotin, thaumatin-like protein"/>
    <property type="match status" value="1"/>
</dbReference>
<evidence type="ECO:0000256" key="1">
    <source>
        <dbReference type="SAM" id="MobiDB-lite"/>
    </source>
</evidence>
<dbReference type="Pfam" id="PF00314">
    <property type="entry name" value="Thaumatin"/>
    <property type="match status" value="1"/>
</dbReference>
<feature type="chain" id="PRO_5023884683" description="Thaumatin-like protein 1" evidence="2">
    <location>
        <begin position="24"/>
        <end position="384"/>
    </location>
</feature>
<evidence type="ECO:0000256" key="2">
    <source>
        <dbReference type="SAM" id="SignalP"/>
    </source>
</evidence>
<reference evidence="3 4" key="1">
    <citation type="journal article" date="2019" name="Sci. Rep.">
        <title>A high-quality genome of Eragrostis curvula grass provides insights into Poaceae evolution and supports new strategies to enhance forage quality.</title>
        <authorList>
            <person name="Carballo J."/>
            <person name="Santos B.A.C.M."/>
            <person name="Zappacosta D."/>
            <person name="Garbus I."/>
            <person name="Selva J.P."/>
            <person name="Gallo C.A."/>
            <person name="Diaz A."/>
            <person name="Albertini E."/>
            <person name="Caccamo M."/>
            <person name="Echenique V."/>
        </authorList>
    </citation>
    <scope>NUCLEOTIDE SEQUENCE [LARGE SCALE GENOMIC DNA]</scope>
    <source>
        <strain evidence="4">cv. Victoria</strain>
        <tissue evidence="3">Leaf</tissue>
    </source>
</reference>
<dbReference type="PRINTS" id="PR00347">
    <property type="entry name" value="THAUMATIN"/>
</dbReference>
<dbReference type="SMART" id="SM00205">
    <property type="entry name" value="THN"/>
    <property type="match status" value="1"/>
</dbReference>
<comment type="caution">
    <text evidence="3">The sequence shown here is derived from an EMBL/GenBank/DDBJ whole genome shotgun (WGS) entry which is preliminary data.</text>
</comment>
<dbReference type="Gramene" id="TVU31325">
    <property type="protein sequence ID" value="TVU31325"/>
    <property type="gene ID" value="EJB05_23007"/>
</dbReference>
<dbReference type="EMBL" id="RWGY01000011">
    <property type="protein sequence ID" value="TVU31325.1"/>
    <property type="molecule type" value="Genomic_DNA"/>
</dbReference>
<proteinExistence type="predicted"/>
<dbReference type="PANTHER" id="PTHR31048">
    <property type="entry name" value="OS03G0233200 PROTEIN"/>
    <property type="match status" value="1"/>
</dbReference>
<keyword evidence="4" id="KW-1185">Reference proteome</keyword>
<accession>A0A5J9V5V3</accession>
<dbReference type="AlphaFoldDB" id="A0A5J9V5V3"/>